<dbReference type="Pfam" id="PF04940">
    <property type="entry name" value="BLUF"/>
    <property type="match status" value="1"/>
</dbReference>
<reference evidence="2" key="1">
    <citation type="submission" date="2024-06" db="EMBL/GenBank/DDBJ databases">
        <title>Methylostella associata gen. nov., sp. nov., a novel Ancalomicrobiaceae-affiliated facultatively methylotrophic bacteria that feed on methanotrophs of the genus Methylococcus.</title>
        <authorList>
            <person name="Saltykova V."/>
            <person name="Danilova O.V."/>
            <person name="Oshkin I.Y."/>
            <person name="Belova S.E."/>
            <person name="Pimenov N.V."/>
            <person name="Dedysh S.N."/>
        </authorList>
    </citation>
    <scope>NUCLEOTIDE SEQUENCE</scope>
    <source>
        <strain evidence="2">S20</strain>
    </source>
</reference>
<dbReference type="Gene3D" id="3.30.70.100">
    <property type="match status" value="1"/>
</dbReference>
<dbReference type="GO" id="GO:0009882">
    <property type="term" value="F:blue light photoreceptor activity"/>
    <property type="evidence" value="ECO:0007669"/>
    <property type="project" value="InterPro"/>
</dbReference>
<dbReference type="AlphaFoldDB" id="A0AAU7XFL9"/>
<evidence type="ECO:0000313" key="2">
    <source>
        <dbReference type="EMBL" id="XBY46635.1"/>
    </source>
</evidence>
<name>A0AAU7XFL9_9HYPH</name>
<protein>
    <submittedName>
        <fullName evidence="2">BLUF domain-containing protein</fullName>
    </submittedName>
</protein>
<dbReference type="InterPro" id="IPR036046">
    <property type="entry name" value="Acylphosphatase-like_dom_sf"/>
</dbReference>
<dbReference type="KEGG" id="mflg:ABS361_10710"/>
<organism evidence="2">
    <name type="scientific">Methyloraptor flagellatus</name>
    <dbReference type="NCBI Taxonomy" id="3162530"/>
    <lineage>
        <taxon>Bacteria</taxon>
        <taxon>Pseudomonadati</taxon>
        <taxon>Pseudomonadota</taxon>
        <taxon>Alphaproteobacteria</taxon>
        <taxon>Hyphomicrobiales</taxon>
        <taxon>Ancalomicrobiaceae</taxon>
        <taxon>Methyloraptor</taxon>
    </lineage>
</organism>
<evidence type="ECO:0000259" key="1">
    <source>
        <dbReference type="PROSITE" id="PS50925"/>
    </source>
</evidence>
<proteinExistence type="predicted"/>
<dbReference type="GO" id="GO:0071949">
    <property type="term" value="F:FAD binding"/>
    <property type="evidence" value="ECO:0007669"/>
    <property type="project" value="InterPro"/>
</dbReference>
<dbReference type="SUPFAM" id="SSF54975">
    <property type="entry name" value="Acylphosphatase/BLUF domain-like"/>
    <property type="match status" value="1"/>
</dbReference>
<dbReference type="InterPro" id="IPR007024">
    <property type="entry name" value="BLUF_domain"/>
</dbReference>
<feature type="domain" description="BLUF" evidence="1">
    <location>
        <begin position="3"/>
        <end position="97"/>
    </location>
</feature>
<dbReference type="RefSeq" id="WP_407051728.1">
    <property type="nucleotide sequence ID" value="NZ_CP158568.1"/>
</dbReference>
<dbReference type="EMBL" id="CP158568">
    <property type="protein sequence ID" value="XBY46635.1"/>
    <property type="molecule type" value="Genomic_DNA"/>
</dbReference>
<accession>A0AAU7XFL9</accession>
<sequence length="136" mass="15506">MALLRFSFFSRLTAETAAGRWHDLSDIVVISREHNKKHGFTGIMISDERIIFQCLEGDDVLLGALFQRIMKDERHGDVEVVAHGPARARMFETWDVHFRPLHRTPPPPPLIRLEPKLVPIPLAVDLAEIGAMLRVH</sequence>
<dbReference type="SMART" id="SM01034">
    <property type="entry name" value="BLUF"/>
    <property type="match status" value="1"/>
</dbReference>
<gene>
    <name evidence="2" type="ORF">ABS361_10710</name>
</gene>
<dbReference type="PROSITE" id="PS50925">
    <property type="entry name" value="BLUF"/>
    <property type="match status" value="1"/>
</dbReference>